<reference evidence="1 2" key="1">
    <citation type="submission" date="2014-08" db="EMBL/GenBank/DDBJ databases">
        <authorList>
            <person name="Hassan Y.I."/>
            <person name="Lepp D."/>
            <person name="Zhou T."/>
        </authorList>
    </citation>
    <scope>NUCLEOTIDE SEQUENCE [LARGE SCALE GENOMIC DNA]</scope>
    <source>
        <strain evidence="1 2">IFO13584</strain>
    </source>
</reference>
<dbReference type="Proteomes" id="UP000028981">
    <property type="component" value="Unassembled WGS sequence"/>
</dbReference>
<comment type="caution">
    <text evidence="1">The sequence shown here is derived from an EMBL/GenBank/DDBJ whole genome shotgun (WGS) entry which is preliminary data.</text>
</comment>
<gene>
    <name evidence="1" type="ORF">JP75_15030</name>
</gene>
<name>A0A087M0U0_9HYPH</name>
<evidence type="ECO:0008006" key="3">
    <source>
        <dbReference type="Google" id="ProtNLM"/>
    </source>
</evidence>
<protein>
    <recommendedName>
        <fullName evidence="3">Lipoprotein</fullName>
    </recommendedName>
</protein>
<dbReference type="STRING" id="46914.JP75_15030"/>
<sequence>MIRPLGMLAIVGVLALAGCSSGEAPLIAGGPTPTQAIDAMLSNARILERQRVAIVEDRVKLEATDCAKHPNGVVTCRVRLYSIGRGWSAPSMGRFTEIDGHWTFDF</sequence>
<dbReference type="EMBL" id="JQGC01000013">
    <property type="protein sequence ID" value="KFL30493.1"/>
    <property type="molecule type" value="Genomic_DNA"/>
</dbReference>
<evidence type="ECO:0000313" key="2">
    <source>
        <dbReference type="Proteomes" id="UP000028981"/>
    </source>
</evidence>
<dbReference type="PROSITE" id="PS51257">
    <property type="entry name" value="PROKAR_LIPOPROTEIN"/>
    <property type="match status" value="1"/>
</dbReference>
<dbReference type="RefSeq" id="WP_035084188.1">
    <property type="nucleotide sequence ID" value="NZ_JQGC01000013.1"/>
</dbReference>
<keyword evidence="2" id="KW-1185">Reference proteome</keyword>
<evidence type="ECO:0000313" key="1">
    <source>
        <dbReference type="EMBL" id="KFL30493.1"/>
    </source>
</evidence>
<organism evidence="1 2">
    <name type="scientific">Devosia riboflavina</name>
    <dbReference type="NCBI Taxonomy" id="46914"/>
    <lineage>
        <taxon>Bacteria</taxon>
        <taxon>Pseudomonadati</taxon>
        <taxon>Pseudomonadota</taxon>
        <taxon>Alphaproteobacteria</taxon>
        <taxon>Hyphomicrobiales</taxon>
        <taxon>Devosiaceae</taxon>
        <taxon>Devosia</taxon>
    </lineage>
</organism>
<accession>A0A087M0U0</accession>
<dbReference type="OrthoDB" id="7949321at2"/>
<proteinExistence type="predicted"/>
<dbReference type="AlphaFoldDB" id="A0A087M0U0"/>